<comment type="function">
    <text evidence="8">Essential subunit of the Sec protein translocation channel SecYEG. Clamps together the 2 halves of SecY. May contact the channel plug during translocation.</text>
</comment>
<dbReference type="OrthoDB" id="9810735at2"/>
<evidence type="ECO:0000256" key="7">
    <source>
        <dbReference type="ARBA" id="ARBA00023136"/>
    </source>
</evidence>
<organism evidence="9 10">
    <name type="scientific">Catalinimonas alkaloidigena</name>
    <dbReference type="NCBI Taxonomy" id="1075417"/>
    <lineage>
        <taxon>Bacteria</taxon>
        <taxon>Pseudomonadati</taxon>
        <taxon>Bacteroidota</taxon>
        <taxon>Cytophagia</taxon>
        <taxon>Cytophagales</taxon>
        <taxon>Catalimonadaceae</taxon>
        <taxon>Catalinimonas</taxon>
    </lineage>
</organism>
<protein>
    <recommendedName>
        <fullName evidence="8">Protein translocase subunit SecE</fullName>
    </recommendedName>
</protein>
<dbReference type="HAMAP" id="MF_00422">
    <property type="entry name" value="SecE"/>
    <property type="match status" value="1"/>
</dbReference>
<evidence type="ECO:0000256" key="2">
    <source>
        <dbReference type="ARBA" id="ARBA00022448"/>
    </source>
</evidence>
<reference evidence="9 10" key="1">
    <citation type="submission" date="2016-10" db="EMBL/GenBank/DDBJ databases">
        <authorList>
            <person name="de Groot N.N."/>
        </authorList>
    </citation>
    <scope>NUCLEOTIDE SEQUENCE [LARGE SCALE GENOMIC DNA]</scope>
    <source>
        <strain evidence="9 10">DSM 25186</strain>
    </source>
</reference>
<dbReference type="GO" id="GO:0005886">
    <property type="term" value="C:plasma membrane"/>
    <property type="evidence" value="ECO:0007669"/>
    <property type="project" value="UniProtKB-SubCell"/>
</dbReference>
<comment type="similarity">
    <text evidence="8">Belongs to the SecE/SEC61-gamma family.</text>
</comment>
<evidence type="ECO:0000313" key="9">
    <source>
        <dbReference type="EMBL" id="SDM07508.1"/>
    </source>
</evidence>
<comment type="subcellular location">
    <subcellularLocation>
        <location evidence="8">Cell membrane</location>
        <topology evidence="8">Single-pass membrane protein</topology>
    </subcellularLocation>
    <subcellularLocation>
        <location evidence="1">Membrane</location>
    </subcellularLocation>
</comment>
<dbReference type="Pfam" id="PF00584">
    <property type="entry name" value="SecE"/>
    <property type="match status" value="1"/>
</dbReference>
<evidence type="ECO:0000256" key="3">
    <source>
        <dbReference type="ARBA" id="ARBA00022692"/>
    </source>
</evidence>
<gene>
    <name evidence="8" type="primary">secE</name>
    <name evidence="9" type="ORF">SAMN05421823_11081</name>
</gene>
<keyword evidence="4 8" id="KW-0653">Protein transport</keyword>
<dbReference type="GO" id="GO:0043952">
    <property type="term" value="P:protein transport by the Sec complex"/>
    <property type="evidence" value="ECO:0007669"/>
    <property type="project" value="UniProtKB-UniRule"/>
</dbReference>
<name>A0A1G9Q8W8_9BACT</name>
<evidence type="ECO:0000256" key="6">
    <source>
        <dbReference type="ARBA" id="ARBA00023010"/>
    </source>
</evidence>
<dbReference type="AlphaFoldDB" id="A0A1G9Q8W8"/>
<dbReference type="Gene3D" id="1.20.5.1030">
    <property type="entry name" value="Preprotein translocase secy subunit"/>
    <property type="match status" value="1"/>
</dbReference>
<dbReference type="STRING" id="1075417.SAMN05421823_11081"/>
<dbReference type="InterPro" id="IPR005807">
    <property type="entry name" value="SecE_bac"/>
</dbReference>
<keyword evidence="5 8" id="KW-1133">Transmembrane helix</keyword>
<proteinExistence type="inferred from homology"/>
<evidence type="ECO:0000313" key="10">
    <source>
        <dbReference type="Proteomes" id="UP000198510"/>
    </source>
</evidence>
<sequence length="62" mass="7468">MKKLTNFVKESIEEVRYRVTWPKFDSLQRDTRLVLVASIIFSLVIWAIDFVFENLMKVIYNL</sequence>
<feature type="transmembrane region" description="Helical" evidence="8">
    <location>
        <begin position="33"/>
        <end position="52"/>
    </location>
</feature>
<dbReference type="InterPro" id="IPR038379">
    <property type="entry name" value="SecE_sf"/>
</dbReference>
<dbReference type="GO" id="GO:0009306">
    <property type="term" value="P:protein secretion"/>
    <property type="evidence" value="ECO:0007669"/>
    <property type="project" value="UniProtKB-UniRule"/>
</dbReference>
<dbReference type="Proteomes" id="UP000198510">
    <property type="component" value="Unassembled WGS sequence"/>
</dbReference>
<keyword evidence="6 8" id="KW-0811">Translocation</keyword>
<evidence type="ECO:0000256" key="5">
    <source>
        <dbReference type="ARBA" id="ARBA00022989"/>
    </source>
</evidence>
<dbReference type="EMBL" id="FNFO01000010">
    <property type="protein sequence ID" value="SDM07508.1"/>
    <property type="molecule type" value="Genomic_DNA"/>
</dbReference>
<evidence type="ECO:0000256" key="4">
    <source>
        <dbReference type="ARBA" id="ARBA00022927"/>
    </source>
</evidence>
<evidence type="ECO:0000256" key="1">
    <source>
        <dbReference type="ARBA" id="ARBA00004370"/>
    </source>
</evidence>
<dbReference type="GO" id="GO:0065002">
    <property type="term" value="P:intracellular protein transmembrane transport"/>
    <property type="evidence" value="ECO:0007669"/>
    <property type="project" value="UniProtKB-UniRule"/>
</dbReference>
<dbReference type="GO" id="GO:0008320">
    <property type="term" value="F:protein transmembrane transporter activity"/>
    <property type="evidence" value="ECO:0007669"/>
    <property type="project" value="UniProtKB-UniRule"/>
</dbReference>
<dbReference type="RefSeq" id="WP_089686096.1">
    <property type="nucleotide sequence ID" value="NZ_FNFO01000010.1"/>
</dbReference>
<evidence type="ECO:0000256" key="8">
    <source>
        <dbReference type="HAMAP-Rule" id="MF_00422"/>
    </source>
</evidence>
<keyword evidence="3 8" id="KW-0812">Transmembrane</keyword>
<keyword evidence="8" id="KW-1003">Cell membrane</keyword>
<dbReference type="InterPro" id="IPR001901">
    <property type="entry name" value="Translocase_SecE/Sec61-g"/>
</dbReference>
<comment type="subunit">
    <text evidence="8">Component of the Sec protein translocase complex. Heterotrimer consisting of SecY, SecE and SecG subunits. The heterotrimers can form oligomers, although 1 heterotrimer is thought to be able to translocate proteins. Interacts with the ribosome. Interacts with SecDF, and other proteins may be involved. Interacts with SecA.</text>
</comment>
<keyword evidence="7 8" id="KW-0472">Membrane</keyword>
<keyword evidence="10" id="KW-1185">Reference proteome</keyword>
<dbReference type="GO" id="GO:0006605">
    <property type="term" value="P:protein targeting"/>
    <property type="evidence" value="ECO:0007669"/>
    <property type="project" value="UniProtKB-UniRule"/>
</dbReference>
<dbReference type="NCBIfam" id="TIGR00964">
    <property type="entry name" value="secE_bact"/>
    <property type="match status" value="1"/>
</dbReference>
<keyword evidence="2 8" id="KW-0813">Transport</keyword>
<accession>A0A1G9Q8W8</accession>